<accession>A0ABD2NGJ2</accession>
<evidence type="ECO:0000313" key="2">
    <source>
        <dbReference type="EMBL" id="KAL3277831.1"/>
    </source>
</evidence>
<dbReference type="Proteomes" id="UP001516400">
    <property type="component" value="Unassembled WGS sequence"/>
</dbReference>
<keyword evidence="3" id="KW-1185">Reference proteome</keyword>
<evidence type="ECO:0000256" key="1">
    <source>
        <dbReference type="SAM" id="Coils"/>
    </source>
</evidence>
<dbReference type="AlphaFoldDB" id="A0ABD2NGJ2"/>
<evidence type="ECO:0000313" key="3">
    <source>
        <dbReference type="Proteomes" id="UP001516400"/>
    </source>
</evidence>
<reference evidence="2 3" key="1">
    <citation type="journal article" date="2021" name="BMC Biol.">
        <title>Horizontally acquired antibacterial genes associated with adaptive radiation of ladybird beetles.</title>
        <authorList>
            <person name="Li H.S."/>
            <person name="Tang X.F."/>
            <person name="Huang Y.H."/>
            <person name="Xu Z.Y."/>
            <person name="Chen M.L."/>
            <person name="Du X.Y."/>
            <person name="Qiu B.Y."/>
            <person name="Chen P.T."/>
            <person name="Zhang W."/>
            <person name="Slipinski A."/>
            <person name="Escalona H.E."/>
            <person name="Waterhouse R.M."/>
            <person name="Zwick A."/>
            <person name="Pang H."/>
        </authorList>
    </citation>
    <scope>NUCLEOTIDE SEQUENCE [LARGE SCALE GENOMIC DNA]</scope>
    <source>
        <strain evidence="2">SYSU2018</strain>
    </source>
</reference>
<feature type="coiled-coil region" evidence="1">
    <location>
        <begin position="61"/>
        <end position="88"/>
    </location>
</feature>
<keyword evidence="1" id="KW-0175">Coiled coil</keyword>
<proteinExistence type="predicted"/>
<protein>
    <submittedName>
        <fullName evidence="2">Uncharacterized protein</fullName>
    </submittedName>
</protein>
<organism evidence="2 3">
    <name type="scientific">Cryptolaemus montrouzieri</name>
    <dbReference type="NCBI Taxonomy" id="559131"/>
    <lineage>
        <taxon>Eukaryota</taxon>
        <taxon>Metazoa</taxon>
        <taxon>Ecdysozoa</taxon>
        <taxon>Arthropoda</taxon>
        <taxon>Hexapoda</taxon>
        <taxon>Insecta</taxon>
        <taxon>Pterygota</taxon>
        <taxon>Neoptera</taxon>
        <taxon>Endopterygota</taxon>
        <taxon>Coleoptera</taxon>
        <taxon>Polyphaga</taxon>
        <taxon>Cucujiformia</taxon>
        <taxon>Coccinelloidea</taxon>
        <taxon>Coccinellidae</taxon>
        <taxon>Scymninae</taxon>
        <taxon>Scymnini</taxon>
        <taxon>Cryptolaemus</taxon>
    </lineage>
</organism>
<comment type="caution">
    <text evidence="2">The sequence shown here is derived from an EMBL/GenBank/DDBJ whole genome shotgun (WGS) entry which is preliminary data.</text>
</comment>
<gene>
    <name evidence="2" type="ORF">HHI36_013173</name>
</gene>
<name>A0ABD2NGJ2_9CUCU</name>
<dbReference type="EMBL" id="JABFTP020000103">
    <property type="protein sequence ID" value="KAL3277831.1"/>
    <property type="molecule type" value="Genomic_DNA"/>
</dbReference>
<sequence>MTYWIIRPHITKLFTHWRNSLTAVKRLSITIIGTINSRIDALNKGLKEQLIKIEADAGQKFLKHDEQLKELRNQNEKLRDELAILHKEQKKNNLFVLGIAVEKTIKKETVADLFQNHMHSTEEENDLKDTYSLGKSEKSPILVEFTTFEKKTEILKSAFKLKGTGIYIAEDLLPEQRQKNSLL</sequence>